<dbReference type="EMBL" id="CP040812">
    <property type="protein sequence ID" value="QCY67967.1"/>
    <property type="molecule type" value="Genomic_DNA"/>
</dbReference>
<reference evidence="10 11" key="1">
    <citation type="submission" date="2019-06" db="EMBL/GenBank/DDBJ databases">
        <title>Complete genome sequence of Antarcticibacterium flavum KCTC 52984T from an Antarctic marine sediment.</title>
        <authorList>
            <person name="Lee Y.M."/>
            <person name="Shin S.C."/>
        </authorList>
    </citation>
    <scope>NUCLEOTIDE SEQUENCE [LARGE SCALE GENOMIC DNA]</scope>
    <source>
        <strain evidence="10 11">KCTC 52984</strain>
    </source>
</reference>
<dbReference type="OrthoDB" id="8670769at2"/>
<keyword evidence="11" id="KW-1185">Reference proteome</keyword>
<dbReference type="Pfam" id="PF13515">
    <property type="entry name" value="FUSC_2"/>
    <property type="match status" value="1"/>
</dbReference>
<evidence type="ECO:0000313" key="10">
    <source>
        <dbReference type="EMBL" id="QCY67967.1"/>
    </source>
</evidence>
<comment type="similarity">
    <text evidence="6">Belongs to the YccS/YhfK family.</text>
</comment>
<keyword evidence="2" id="KW-1003">Cell membrane</keyword>
<evidence type="ECO:0000259" key="8">
    <source>
        <dbReference type="Pfam" id="PF12805"/>
    </source>
</evidence>
<feature type="domain" description="Integral membrane bound transporter" evidence="9">
    <location>
        <begin position="429"/>
        <end position="549"/>
    </location>
</feature>
<evidence type="ECO:0000256" key="3">
    <source>
        <dbReference type="ARBA" id="ARBA00022692"/>
    </source>
</evidence>
<feature type="transmembrane region" description="Helical" evidence="7">
    <location>
        <begin position="488"/>
        <end position="504"/>
    </location>
</feature>
<feature type="domain" description="Integral membrane protein YccS N-terminal" evidence="8">
    <location>
        <begin position="90"/>
        <end position="347"/>
    </location>
</feature>
<feature type="transmembrane region" description="Helical" evidence="7">
    <location>
        <begin position="511"/>
        <end position="526"/>
    </location>
</feature>
<sequence>MHLPLPHNSIEYHTVLTFQLHGYYKGLTGFLRSTDFAKAVILGLAITLPIIVAVSMERFEIGLALALGALLSSPSDVSGSQRHKNYGILLSALLAVLASLSGGYLIKESWAGLPVLGLVMFSISYLSVFGFRASLIAFSGLFALVLSFANISTVLELYERALLIGVGGLWYLGLTFLWQLINPKGQTDQHLAQSFDLTAKYLETRAHLIIGPKGRSKFLKQLIELQSELNENHETLRSILISSRKNSGSSNYERRRLLIFIQLVDMLELAMANPVNYEKMDRLLEKEPKQILVFRDLILVMVARMRELSLNIHRTGEVSISKNMEQALTAVEASLKNYKKDGNGGADEGFLMLQNLYNYQEQQVEKIHKIERLLSRKDLKELRLIKRDEVARFITPQEYDPKILLENFSFRSAIFKHSLRLAVVVMAGYAIGEYFSLQNAYWILLTIIVIMRPNYGLTKTRSKERTIGTLIGAAVAIGIVFITQDLRIYASLAVISLVLAFAMVQKNYKASALFVTLSVVFIYALLEPNVFNVIQFRVVDTLIGAGLATIGNILLWPSWESFGLKKVIVESLTANKDYLKEVTHFYEKKGKLPTSYKLSRKQAFLGMGNLSAAFQRMTQEPKRKQKNLEKIYEITVLNHSFLFSLASMGTYIQNHPTTKASSHFLSFTSNIEDNLDRCVSLLDKKELDENRDIFRQQEARAFFDVRYNKLTGNLSGTGTFEDPGTSEKELQEAQLIYEQLRWLLELTEKLEKTIRETDLTK</sequence>
<comment type="subcellular location">
    <subcellularLocation>
        <location evidence="1">Cell membrane</location>
        <topology evidence="1">Multi-pass membrane protein</topology>
    </subcellularLocation>
</comment>
<keyword evidence="4 7" id="KW-1133">Transmembrane helix</keyword>
<dbReference type="PANTHER" id="PTHR30509:SF8">
    <property type="entry name" value="INNER MEMBRANE PROTEIN YCCS"/>
    <property type="match status" value="1"/>
</dbReference>
<evidence type="ECO:0000256" key="6">
    <source>
        <dbReference type="ARBA" id="ARBA00043993"/>
    </source>
</evidence>
<gene>
    <name evidence="10" type="ORF">FHG64_00345</name>
</gene>
<feature type="transmembrane region" description="Helical" evidence="7">
    <location>
        <begin position="465"/>
        <end position="482"/>
    </location>
</feature>
<name>A0A5B7WY43_9FLAO</name>
<organism evidence="10 11">
    <name type="scientific">Antarcticibacterium flavum</name>
    <dbReference type="NCBI Taxonomy" id="2058175"/>
    <lineage>
        <taxon>Bacteria</taxon>
        <taxon>Pseudomonadati</taxon>
        <taxon>Bacteroidota</taxon>
        <taxon>Flavobacteriia</taxon>
        <taxon>Flavobacteriales</taxon>
        <taxon>Flavobacteriaceae</taxon>
        <taxon>Antarcticibacterium</taxon>
    </lineage>
</organism>
<keyword evidence="3 7" id="KW-0812">Transmembrane</keyword>
<proteinExistence type="inferred from homology"/>
<feature type="transmembrane region" description="Helical" evidence="7">
    <location>
        <begin position="135"/>
        <end position="155"/>
    </location>
</feature>
<feature type="transmembrane region" description="Helical" evidence="7">
    <location>
        <begin position="161"/>
        <end position="181"/>
    </location>
</feature>
<feature type="transmembrane region" description="Helical" evidence="7">
    <location>
        <begin position="111"/>
        <end position="128"/>
    </location>
</feature>
<feature type="transmembrane region" description="Helical" evidence="7">
    <location>
        <begin position="86"/>
        <end position="105"/>
    </location>
</feature>
<dbReference type="InterPro" id="IPR049453">
    <property type="entry name" value="Memb_transporter_dom"/>
</dbReference>
<dbReference type="RefSeq" id="WP_139064584.1">
    <property type="nucleotide sequence ID" value="NZ_CP040812.1"/>
</dbReference>
<evidence type="ECO:0000256" key="2">
    <source>
        <dbReference type="ARBA" id="ARBA00022475"/>
    </source>
</evidence>
<dbReference type="GO" id="GO:0005886">
    <property type="term" value="C:plasma membrane"/>
    <property type="evidence" value="ECO:0007669"/>
    <property type="project" value="UniProtKB-SubCell"/>
</dbReference>
<feature type="transmembrane region" description="Helical" evidence="7">
    <location>
        <begin position="36"/>
        <end position="55"/>
    </location>
</feature>
<dbReference type="PANTHER" id="PTHR30509">
    <property type="entry name" value="P-HYDROXYBENZOIC ACID EFFLUX PUMP SUBUNIT-RELATED"/>
    <property type="match status" value="1"/>
</dbReference>
<dbReference type="KEGG" id="afla:FHG64_00345"/>
<accession>A0A5B7WY43</accession>
<evidence type="ECO:0000259" key="9">
    <source>
        <dbReference type="Pfam" id="PF13515"/>
    </source>
</evidence>
<keyword evidence="5 7" id="KW-0472">Membrane</keyword>
<protein>
    <submittedName>
        <fullName evidence="10">FUSC family protein</fullName>
    </submittedName>
</protein>
<evidence type="ECO:0000256" key="7">
    <source>
        <dbReference type="SAM" id="Phobius"/>
    </source>
</evidence>
<evidence type="ECO:0000256" key="4">
    <source>
        <dbReference type="ARBA" id="ARBA00022989"/>
    </source>
</evidence>
<dbReference type="Pfam" id="PF12805">
    <property type="entry name" value="FUSC-like"/>
    <property type="match status" value="1"/>
</dbReference>
<dbReference type="Proteomes" id="UP000309016">
    <property type="component" value="Chromosome"/>
</dbReference>
<feature type="transmembrane region" description="Helical" evidence="7">
    <location>
        <begin position="418"/>
        <end position="435"/>
    </location>
</feature>
<evidence type="ECO:0000256" key="5">
    <source>
        <dbReference type="ARBA" id="ARBA00023136"/>
    </source>
</evidence>
<dbReference type="AlphaFoldDB" id="A0A5B7WY43"/>
<evidence type="ECO:0000313" key="11">
    <source>
        <dbReference type="Proteomes" id="UP000309016"/>
    </source>
</evidence>
<evidence type="ECO:0000256" key="1">
    <source>
        <dbReference type="ARBA" id="ARBA00004651"/>
    </source>
</evidence>
<dbReference type="InterPro" id="IPR032692">
    <property type="entry name" value="YccS_N"/>
</dbReference>